<evidence type="ECO:0000256" key="1">
    <source>
        <dbReference type="SAM" id="MobiDB-lite"/>
    </source>
</evidence>
<dbReference type="HOGENOM" id="CLU_267790_0_0_1"/>
<feature type="region of interest" description="Disordered" evidence="1">
    <location>
        <begin position="705"/>
        <end position="757"/>
    </location>
</feature>
<feature type="compositionally biased region" description="Basic residues" evidence="1">
    <location>
        <begin position="1215"/>
        <end position="1230"/>
    </location>
</feature>
<dbReference type="AlphaFoldDB" id="V4BEP5"/>
<accession>V4BEP5</accession>
<dbReference type="PANTHER" id="PTHR14633">
    <property type="entry name" value="LITTLE ELONGATION COMPLEX SUBUNIT 2"/>
    <property type="match status" value="1"/>
</dbReference>
<organism evidence="3 4">
    <name type="scientific">Lottia gigantea</name>
    <name type="common">Giant owl limpet</name>
    <dbReference type="NCBI Taxonomy" id="225164"/>
    <lineage>
        <taxon>Eukaryota</taxon>
        <taxon>Metazoa</taxon>
        <taxon>Spiralia</taxon>
        <taxon>Lophotrochozoa</taxon>
        <taxon>Mollusca</taxon>
        <taxon>Gastropoda</taxon>
        <taxon>Patellogastropoda</taxon>
        <taxon>Lottioidea</taxon>
        <taxon>Lottiidae</taxon>
        <taxon>Lottia</taxon>
    </lineage>
</organism>
<reference evidence="3 4" key="1">
    <citation type="journal article" date="2013" name="Nature">
        <title>Insights into bilaterian evolution from three spiralian genomes.</title>
        <authorList>
            <person name="Simakov O."/>
            <person name="Marletaz F."/>
            <person name="Cho S.J."/>
            <person name="Edsinger-Gonzales E."/>
            <person name="Havlak P."/>
            <person name="Hellsten U."/>
            <person name="Kuo D.H."/>
            <person name="Larsson T."/>
            <person name="Lv J."/>
            <person name="Arendt D."/>
            <person name="Savage R."/>
            <person name="Osoegawa K."/>
            <person name="de Jong P."/>
            <person name="Grimwood J."/>
            <person name="Chapman J.A."/>
            <person name="Shapiro H."/>
            <person name="Aerts A."/>
            <person name="Otillar R.P."/>
            <person name="Terry A.Y."/>
            <person name="Boore J.L."/>
            <person name="Grigoriev I.V."/>
            <person name="Lindberg D.R."/>
            <person name="Seaver E.C."/>
            <person name="Weisblat D.A."/>
            <person name="Putnam N.H."/>
            <person name="Rokhsar D.S."/>
        </authorList>
    </citation>
    <scope>NUCLEOTIDE SEQUENCE [LARGE SCALE GENOMIC DNA]</scope>
</reference>
<keyword evidence="4" id="KW-1185">Reference proteome</keyword>
<sequence>MSSYGRNDPVNGYEAYFTEDSYKKLVKEDTFESKLSKSISSIKLQRQANHIVHGDKGNKSVSTGEKKGSNSAVSQNVVNQKGKKSNQETAVKTEVKSEPECGSSEEFVLPTSLLGRKIGGLQKKSSLTKTEQRKYIDLLLKYRYHPPGVNLSNTEKKDLKYFESLQVRVAVEQNEFMGKLRELAANQGIYNFLSPDGRRYIEEKHEGKLKQVEDLPRYFFTINKPLPLNVTINPCSPPPNLVFVKTLAELGVPAKISIPIICNNEKKMIPNDYDKVSSQCPMCIQTELENKYCKQVCSKDKNSEILACKTFSHIVLSTSVLRCLINNHAPNFNTAWEIPVTVKTHDLQYQGHTIKQKVVYFDKPLPPKEESHRDKNTKYHKYALRAFLARSQNKPNVKNKPNSAVPERKPKAQKQNLIVKEEDPFGDVSIDDIETFGAFTLTSKLKEYSKPQKCEIIKNESRVKSESSNNVSELNKDLFGSGSETDTPCHKNENSFVLEACSGTDNAVSETNIENESFSELSDSDLTDKECPKSSQSVSKDENGDNSACSQDAIKSIPESKMAIEENNQEKEIKMCESNTSEGAVVSNHSTVASNKDSVTNVPNTLECSTGSESEENLVIDLGDLNSKVKKRKVEQIFSPKGKKDENFLCNPKPTKVIELSKKDKNVPNRVPFAIFKQKWKLKPLTSDDLDQSSPVEDQNIVRLRSGRTVGNLSGDESSSSFSQSDSESVFTPPKKPRQMEEITSPDNISQSDCENEVPVKVIPLEKREYGQLIMVPKQPKYKKKDKSATEDNGTPTRRVLRSQRRYNDSHDQNEPIEMESLANEKLTSVSQERRKSPRIYSTSSDVDMTKDIEMKAADTPESTTKGGEVVKRKRGRPRKESNIKREPTKDTQNKESDGNKEPVDRTRPPVRRSLSLDKEKTEIQSNTFTRVTELHTEDKSTRKELDQKERPLDNKNKIISSGTPCSTKRKTKKTPETNKTTESNLLDDILGKTDAELEKKKAEEQEDYLEPIDGQISYHLWKFSGLSMIIRTYSHGMVRDARQTFQGHIVPKLEYQIKHGVEQISLEEVSQAWISCYVKPFSQLIRGRISATTSELLMIETLDLNQILSQATNFNVIGALCSLHNILMTVYSLENGTYLLSHEAGEAHCHIKQASQYKRGAYDLHFSHQGHIRVNEMKNEWFPIDTNIILPHHKVQGRIPATYEPEDFNTGNNSKKRKGGKKKKWNNKK</sequence>
<dbReference type="EMBL" id="KB199806">
    <property type="protein sequence ID" value="ESP04292.1"/>
    <property type="molecule type" value="Genomic_DNA"/>
</dbReference>
<protein>
    <recommendedName>
        <fullName evidence="2">Little elongation complex subunit 2 C-terminal domain-containing protein</fullName>
    </recommendedName>
</protein>
<dbReference type="Pfam" id="PF10505">
    <property type="entry name" value="NARG2_C"/>
    <property type="match status" value="1"/>
</dbReference>
<dbReference type="RefSeq" id="XP_009044989.1">
    <property type="nucleotide sequence ID" value="XM_009046741.1"/>
</dbReference>
<feature type="compositionally biased region" description="Polar residues" evidence="1">
    <location>
        <begin position="958"/>
        <end position="967"/>
    </location>
</feature>
<name>V4BEP5_LOTGI</name>
<feature type="region of interest" description="Disordered" evidence="1">
    <location>
        <begin position="772"/>
        <end position="983"/>
    </location>
</feature>
<evidence type="ECO:0000313" key="3">
    <source>
        <dbReference type="EMBL" id="ESP04292.1"/>
    </source>
</evidence>
<feature type="compositionally biased region" description="Basic and acidic residues" evidence="1">
    <location>
        <begin position="848"/>
        <end position="859"/>
    </location>
</feature>
<dbReference type="GeneID" id="20250450"/>
<feature type="region of interest" description="Disordered" evidence="1">
    <location>
        <begin position="46"/>
        <end position="97"/>
    </location>
</feature>
<dbReference type="InterPro" id="IPR019535">
    <property type="entry name" value="ICE2_C"/>
</dbReference>
<dbReference type="OrthoDB" id="6288737at2759"/>
<feature type="compositionally biased region" description="Basic and acidic residues" evidence="1">
    <location>
        <begin position="933"/>
        <end position="957"/>
    </location>
</feature>
<dbReference type="PANTHER" id="PTHR14633:SF3">
    <property type="entry name" value="LITTLE ELONGATION COMPLEX SUBUNIT 2"/>
    <property type="match status" value="1"/>
</dbReference>
<dbReference type="KEGG" id="lgi:LOTGIDRAFT_237405"/>
<feature type="compositionally biased region" description="Basic and acidic residues" evidence="1">
    <location>
        <begin position="52"/>
        <end position="68"/>
    </location>
</feature>
<dbReference type="OMA" id="LPFHQQH"/>
<evidence type="ECO:0000259" key="2">
    <source>
        <dbReference type="Pfam" id="PF10505"/>
    </source>
</evidence>
<evidence type="ECO:0000313" key="4">
    <source>
        <dbReference type="Proteomes" id="UP000030746"/>
    </source>
</evidence>
<feature type="compositionally biased region" description="Polar residues" evidence="1">
    <location>
        <begin position="69"/>
        <end position="79"/>
    </location>
</feature>
<gene>
    <name evidence="3" type="ORF">LOTGIDRAFT_237405</name>
</gene>
<dbReference type="GO" id="GO:0045945">
    <property type="term" value="P:positive regulation of transcription by RNA polymerase III"/>
    <property type="evidence" value="ECO:0007669"/>
    <property type="project" value="TreeGrafter"/>
</dbReference>
<feature type="region of interest" description="Disordered" evidence="1">
    <location>
        <begin position="393"/>
        <end position="413"/>
    </location>
</feature>
<dbReference type="GO" id="GO:0042795">
    <property type="term" value="P:snRNA transcription by RNA polymerase II"/>
    <property type="evidence" value="ECO:0007669"/>
    <property type="project" value="TreeGrafter"/>
</dbReference>
<proteinExistence type="predicted"/>
<feature type="region of interest" description="Disordered" evidence="1">
    <location>
        <begin position="514"/>
        <end position="550"/>
    </location>
</feature>
<dbReference type="Proteomes" id="UP000030746">
    <property type="component" value="Unassembled WGS sequence"/>
</dbReference>
<feature type="compositionally biased region" description="Low complexity" evidence="1">
    <location>
        <begin position="714"/>
        <end position="729"/>
    </location>
</feature>
<dbReference type="GO" id="GO:0008023">
    <property type="term" value="C:transcription elongation factor complex"/>
    <property type="evidence" value="ECO:0007669"/>
    <property type="project" value="InterPro"/>
</dbReference>
<feature type="compositionally biased region" description="Basic and acidic residues" evidence="1">
    <location>
        <begin position="879"/>
        <end position="908"/>
    </location>
</feature>
<dbReference type="STRING" id="225164.V4BEP5"/>
<feature type="region of interest" description="Disordered" evidence="1">
    <location>
        <begin position="1203"/>
        <end position="1230"/>
    </location>
</feature>
<dbReference type="CTD" id="20250450"/>
<feature type="domain" description="Little elongation complex subunit 2 C-terminal" evidence="2">
    <location>
        <begin position="1008"/>
        <end position="1206"/>
    </location>
</feature>
<feature type="compositionally biased region" description="Polar residues" evidence="1">
    <location>
        <begin position="393"/>
        <end position="402"/>
    </location>
</feature>
<dbReference type="GO" id="GO:0042796">
    <property type="term" value="P:snRNA transcription by RNA polymerase III"/>
    <property type="evidence" value="ECO:0007669"/>
    <property type="project" value="TreeGrafter"/>
</dbReference>